<sequence>MTLPQTYKHAVFKSAGADLEIEEVELKLPSKGELLVKVEACGVCYSDCFAQNNVMGGGFPIVPGHEIIGRVVAVGDNVAGWTIGDRVGAGWHGGHDGTCGPCKQGWPHMCDKQAINGETRDGGYGEYCLLRAEAAASVPSTVDAAKYAPIMCAGMTVFNALRNMHLTAGATVAVQGLGGLGHLAVQYARKLGYRVVAISRGGAGGDKEAFVRGLGAHEYIDAATGGVGAALKGVGGAALIITTAPTADGMAGLLEGLGVLGKLLILSVPGDITVNTGAMLRYGLSIQSWPCGNARDTEETVQFTQLQGIDCMIETFPAGKGQRCFQSDAGWLSSVPSGYHDGLDGDLLDLWWTEAGNAESMYKYFGIS</sequence>
<accession>A0AAE0X403</accession>
<dbReference type="GO" id="GO:0004022">
    <property type="term" value="F:alcohol dehydrogenase (NAD+) activity"/>
    <property type="evidence" value="ECO:0007669"/>
    <property type="project" value="TreeGrafter"/>
</dbReference>
<gene>
    <name evidence="8" type="ORF">B0T22DRAFT_530405</name>
</gene>
<comment type="cofactor">
    <cofactor evidence="1 6">
        <name>Zn(2+)</name>
        <dbReference type="ChEBI" id="CHEBI:29105"/>
    </cofactor>
</comment>
<dbReference type="GO" id="GO:0008270">
    <property type="term" value="F:zinc ion binding"/>
    <property type="evidence" value="ECO:0007669"/>
    <property type="project" value="InterPro"/>
</dbReference>
<evidence type="ECO:0000313" key="8">
    <source>
        <dbReference type="EMBL" id="KAK3684122.1"/>
    </source>
</evidence>
<evidence type="ECO:0000256" key="5">
    <source>
        <dbReference type="ARBA" id="ARBA00023002"/>
    </source>
</evidence>
<keyword evidence="5" id="KW-0560">Oxidoreductase</keyword>
<dbReference type="GO" id="GO:0005737">
    <property type="term" value="C:cytoplasm"/>
    <property type="evidence" value="ECO:0007669"/>
    <property type="project" value="TreeGrafter"/>
</dbReference>
<feature type="domain" description="Enoyl reductase (ER)" evidence="7">
    <location>
        <begin position="16"/>
        <end position="313"/>
    </location>
</feature>
<dbReference type="PANTHER" id="PTHR42940">
    <property type="entry name" value="ALCOHOL DEHYDROGENASE 1-RELATED"/>
    <property type="match status" value="1"/>
</dbReference>
<dbReference type="Proteomes" id="UP001270362">
    <property type="component" value="Unassembled WGS sequence"/>
</dbReference>
<dbReference type="InterPro" id="IPR013154">
    <property type="entry name" value="ADH-like_N"/>
</dbReference>
<proteinExistence type="inferred from homology"/>
<comment type="caution">
    <text evidence="8">The sequence shown here is derived from an EMBL/GenBank/DDBJ whole genome shotgun (WGS) entry which is preliminary data.</text>
</comment>
<dbReference type="Gene3D" id="3.90.180.10">
    <property type="entry name" value="Medium-chain alcohol dehydrogenases, catalytic domain"/>
    <property type="match status" value="1"/>
</dbReference>
<reference evidence="8" key="1">
    <citation type="journal article" date="2023" name="Mol. Phylogenet. Evol.">
        <title>Genome-scale phylogeny and comparative genomics of the fungal order Sordariales.</title>
        <authorList>
            <person name="Hensen N."/>
            <person name="Bonometti L."/>
            <person name="Westerberg I."/>
            <person name="Brannstrom I.O."/>
            <person name="Guillou S."/>
            <person name="Cros-Aarteil S."/>
            <person name="Calhoun S."/>
            <person name="Haridas S."/>
            <person name="Kuo A."/>
            <person name="Mondo S."/>
            <person name="Pangilinan J."/>
            <person name="Riley R."/>
            <person name="LaButti K."/>
            <person name="Andreopoulos B."/>
            <person name="Lipzen A."/>
            <person name="Chen C."/>
            <person name="Yan M."/>
            <person name="Daum C."/>
            <person name="Ng V."/>
            <person name="Clum A."/>
            <person name="Steindorff A."/>
            <person name="Ohm R.A."/>
            <person name="Martin F."/>
            <person name="Silar P."/>
            <person name="Natvig D.O."/>
            <person name="Lalanne C."/>
            <person name="Gautier V."/>
            <person name="Ament-Velasquez S.L."/>
            <person name="Kruys A."/>
            <person name="Hutchinson M.I."/>
            <person name="Powell A.J."/>
            <person name="Barry K."/>
            <person name="Miller A.N."/>
            <person name="Grigoriev I.V."/>
            <person name="Debuchy R."/>
            <person name="Gladieux P."/>
            <person name="Hiltunen Thoren M."/>
            <person name="Johannesson H."/>
        </authorList>
    </citation>
    <scope>NUCLEOTIDE SEQUENCE</scope>
    <source>
        <strain evidence="8">CBS 314.62</strain>
    </source>
</reference>
<dbReference type="InterPro" id="IPR020843">
    <property type="entry name" value="ER"/>
</dbReference>
<dbReference type="Gene3D" id="3.40.50.720">
    <property type="entry name" value="NAD(P)-binding Rossmann-like Domain"/>
    <property type="match status" value="1"/>
</dbReference>
<dbReference type="SUPFAM" id="SSF51735">
    <property type="entry name" value="NAD(P)-binding Rossmann-fold domains"/>
    <property type="match status" value="1"/>
</dbReference>
<protein>
    <submittedName>
        <fullName evidence="8">Chaperonin 10-like protein</fullName>
    </submittedName>
</protein>
<name>A0AAE0X403_9PEZI</name>
<dbReference type="InterPro" id="IPR036291">
    <property type="entry name" value="NAD(P)-bd_dom_sf"/>
</dbReference>
<dbReference type="InterPro" id="IPR013149">
    <property type="entry name" value="ADH-like_C"/>
</dbReference>
<organism evidence="8 9">
    <name type="scientific">Podospora appendiculata</name>
    <dbReference type="NCBI Taxonomy" id="314037"/>
    <lineage>
        <taxon>Eukaryota</taxon>
        <taxon>Fungi</taxon>
        <taxon>Dikarya</taxon>
        <taxon>Ascomycota</taxon>
        <taxon>Pezizomycotina</taxon>
        <taxon>Sordariomycetes</taxon>
        <taxon>Sordariomycetidae</taxon>
        <taxon>Sordariales</taxon>
        <taxon>Podosporaceae</taxon>
        <taxon>Podospora</taxon>
    </lineage>
</organism>
<evidence type="ECO:0000256" key="1">
    <source>
        <dbReference type="ARBA" id="ARBA00001947"/>
    </source>
</evidence>
<dbReference type="InterPro" id="IPR011032">
    <property type="entry name" value="GroES-like_sf"/>
</dbReference>
<comment type="similarity">
    <text evidence="2 6">Belongs to the zinc-containing alcohol dehydrogenase family.</text>
</comment>
<evidence type="ECO:0000256" key="3">
    <source>
        <dbReference type="ARBA" id="ARBA00022723"/>
    </source>
</evidence>
<dbReference type="Pfam" id="PF00107">
    <property type="entry name" value="ADH_zinc_N"/>
    <property type="match status" value="1"/>
</dbReference>
<dbReference type="PANTHER" id="PTHR42940:SF7">
    <property type="entry name" value="ALCOHOL DEHYDROGENASE-LIKE N-TERMINAL DOMAIN-CONTAINING PROTEIN"/>
    <property type="match status" value="1"/>
</dbReference>
<keyword evidence="4 6" id="KW-0862">Zinc</keyword>
<dbReference type="AlphaFoldDB" id="A0AAE0X403"/>
<dbReference type="SUPFAM" id="SSF50129">
    <property type="entry name" value="GroES-like"/>
    <property type="match status" value="1"/>
</dbReference>
<reference evidence="8" key="2">
    <citation type="submission" date="2023-06" db="EMBL/GenBank/DDBJ databases">
        <authorList>
            <consortium name="Lawrence Berkeley National Laboratory"/>
            <person name="Haridas S."/>
            <person name="Hensen N."/>
            <person name="Bonometti L."/>
            <person name="Westerberg I."/>
            <person name="Brannstrom I.O."/>
            <person name="Guillou S."/>
            <person name="Cros-Aarteil S."/>
            <person name="Calhoun S."/>
            <person name="Kuo A."/>
            <person name="Mondo S."/>
            <person name="Pangilinan J."/>
            <person name="Riley R."/>
            <person name="Labutti K."/>
            <person name="Andreopoulos B."/>
            <person name="Lipzen A."/>
            <person name="Chen C."/>
            <person name="Yanf M."/>
            <person name="Daum C."/>
            <person name="Ng V."/>
            <person name="Clum A."/>
            <person name="Steindorff A."/>
            <person name="Ohm R."/>
            <person name="Martin F."/>
            <person name="Silar P."/>
            <person name="Natvig D."/>
            <person name="Lalanne C."/>
            <person name="Gautier V."/>
            <person name="Ament-Velasquez S.L."/>
            <person name="Kruys A."/>
            <person name="Hutchinson M.I."/>
            <person name="Powell A.J."/>
            <person name="Barry K."/>
            <person name="Miller A.N."/>
            <person name="Grigoriev I.V."/>
            <person name="Debuchy R."/>
            <person name="Gladieux P."/>
            <person name="Thoren M.H."/>
            <person name="Johannesson H."/>
        </authorList>
    </citation>
    <scope>NUCLEOTIDE SEQUENCE</scope>
    <source>
        <strain evidence="8">CBS 314.62</strain>
    </source>
</reference>
<evidence type="ECO:0000256" key="6">
    <source>
        <dbReference type="RuleBase" id="RU361277"/>
    </source>
</evidence>
<keyword evidence="9" id="KW-1185">Reference proteome</keyword>
<evidence type="ECO:0000259" key="7">
    <source>
        <dbReference type="SMART" id="SM00829"/>
    </source>
</evidence>
<evidence type="ECO:0000256" key="4">
    <source>
        <dbReference type="ARBA" id="ARBA00022833"/>
    </source>
</evidence>
<evidence type="ECO:0000256" key="2">
    <source>
        <dbReference type="ARBA" id="ARBA00008072"/>
    </source>
</evidence>
<evidence type="ECO:0000313" key="9">
    <source>
        <dbReference type="Proteomes" id="UP001270362"/>
    </source>
</evidence>
<dbReference type="InterPro" id="IPR002328">
    <property type="entry name" value="ADH_Zn_CS"/>
</dbReference>
<dbReference type="SMART" id="SM00829">
    <property type="entry name" value="PKS_ER"/>
    <property type="match status" value="1"/>
</dbReference>
<keyword evidence="3 6" id="KW-0479">Metal-binding</keyword>
<dbReference type="EMBL" id="JAULSO010000004">
    <property type="protein sequence ID" value="KAK3684122.1"/>
    <property type="molecule type" value="Genomic_DNA"/>
</dbReference>
<dbReference type="Pfam" id="PF08240">
    <property type="entry name" value="ADH_N"/>
    <property type="match status" value="1"/>
</dbReference>
<dbReference type="PROSITE" id="PS00059">
    <property type="entry name" value="ADH_ZINC"/>
    <property type="match status" value="1"/>
</dbReference>